<reference evidence="2 3" key="1">
    <citation type="submission" date="2013-05" db="EMBL/GenBank/DDBJ databases">
        <title>Draft genome of the parasitic nematode Anyclostoma ceylanicum.</title>
        <authorList>
            <person name="Mitreva M."/>
        </authorList>
    </citation>
    <scope>NUCLEOTIDE SEQUENCE [LARGE SCALE GENOMIC DNA]</scope>
</reference>
<sequence>MPNAKSFAVSTMEKPALVESEVAPQDSDTDSGICADSEQPSPRQLIEIPLIFSSNSNSDYLTPESYSNEFSQQLCDVKDLSNNFSQQIIQAVITD</sequence>
<evidence type="ECO:0000313" key="3">
    <source>
        <dbReference type="Proteomes" id="UP000054495"/>
    </source>
</evidence>
<evidence type="ECO:0000313" key="2">
    <source>
        <dbReference type="EMBL" id="EPB80854.1"/>
    </source>
</evidence>
<dbReference type="AlphaFoldDB" id="A0A0D6M9N5"/>
<gene>
    <name evidence="2" type="ORF">ANCCEY_00056</name>
</gene>
<keyword evidence="3" id="KW-1185">Reference proteome</keyword>
<name>A0A0D6M9N5_9BILA</name>
<accession>A0A0D6M9N5</accession>
<dbReference type="Proteomes" id="UP000054495">
    <property type="component" value="Unassembled WGS sequence"/>
</dbReference>
<protein>
    <submittedName>
        <fullName evidence="2">Uncharacterized protein</fullName>
    </submittedName>
</protein>
<feature type="region of interest" description="Disordered" evidence="1">
    <location>
        <begin position="1"/>
        <end position="39"/>
    </location>
</feature>
<evidence type="ECO:0000256" key="1">
    <source>
        <dbReference type="SAM" id="MobiDB-lite"/>
    </source>
</evidence>
<dbReference type="EMBL" id="KE124775">
    <property type="protein sequence ID" value="EPB80854.1"/>
    <property type="molecule type" value="Genomic_DNA"/>
</dbReference>
<organism evidence="2 3">
    <name type="scientific">Ancylostoma ceylanicum</name>
    <dbReference type="NCBI Taxonomy" id="53326"/>
    <lineage>
        <taxon>Eukaryota</taxon>
        <taxon>Metazoa</taxon>
        <taxon>Ecdysozoa</taxon>
        <taxon>Nematoda</taxon>
        <taxon>Chromadorea</taxon>
        <taxon>Rhabditida</taxon>
        <taxon>Rhabditina</taxon>
        <taxon>Rhabditomorpha</taxon>
        <taxon>Strongyloidea</taxon>
        <taxon>Ancylostomatidae</taxon>
        <taxon>Ancylostomatinae</taxon>
        <taxon>Ancylostoma</taxon>
    </lineage>
</organism>
<proteinExistence type="predicted"/>